<keyword evidence="2" id="KW-1185">Reference proteome</keyword>
<dbReference type="EMBL" id="ML996342">
    <property type="protein sequence ID" value="KAF2727285.1"/>
    <property type="molecule type" value="Genomic_DNA"/>
</dbReference>
<evidence type="ECO:0000313" key="2">
    <source>
        <dbReference type="Proteomes" id="UP000799444"/>
    </source>
</evidence>
<dbReference type="OrthoDB" id="62952at2759"/>
<dbReference type="PANTHER" id="PTHR42085">
    <property type="entry name" value="F-BOX DOMAIN-CONTAINING PROTEIN"/>
    <property type="match status" value="1"/>
</dbReference>
<dbReference type="InterPro" id="IPR038883">
    <property type="entry name" value="AN11006-like"/>
</dbReference>
<dbReference type="PANTHER" id="PTHR42085:SF1">
    <property type="entry name" value="F-BOX DOMAIN-CONTAINING PROTEIN"/>
    <property type="match status" value="1"/>
</dbReference>
<reference evidence="1" key="1">
    <citation type="journal article" date="2020" name="Stud. Mycol.">
        <title>101 Dothideomycetes genomes: a test case for predicting lifestyles and emergence of pathogens.</title>
        <authorList>
            <person name="Haridas S."/>
            <person name="Albert R."/>
            <person name="Binder M."/>
            <person name="Bloem J."/>
            <person name="Labutti K."/>
            <person name="Salamov A."/>
            <person name="Andreopoulos B."/>
            <person name="Baker S."/>
            <person name="Barry K."/>
            <person name="Bills G."/>
            <person name="Bluhm B."/>
            <person name="Cannon C."/>
            <person name="Castanera R."/>
            <person name="Culley D."/>
            <person name="Daum C."/>
            <person name="Ezra D."/>
            <person name="Gonzalez J."/>
            <person name="Henrissat B."/>
            <person name="Kuo A."/>
            <person name="Liang C."/>
            <person name="Lipzen A."/>
            <person name="Lutzoni F."/>
            <person name="Magnuson J."/>
            <person name="Mondo S."/>
            <person name="Nolan M."/>
            <person name="Ohm R."/>
            <person name="Pangilinan J."/>
            <person name="Park H.-J."/>
            <person name="Ramirez L."/>
            <person name="Alfaro M."/>
            <person name="Sun H."/>
            <person name="Tritt A."/>
            <person name="Yoshinaga Y."/>
            <person name="Zwiers L.-H."/>
            <person name="Turgeon B."/>
            <person name="Goodwin S."/>
            <person name="Spatafora J."/>
            <person name="Crous P."/>
            <person name="Grigoriev I."/>
        </authorList>
    </citation>
    <scope>NUCLEOTIDE SEQUENCE</scope>
    <source>
        <strain evidence="1">CBS 125425</strain>
    </source>
</reference>
<name>A0A9P4QKC3_9PLEO</name>
<dbReference type="AlphaFoldDB" id="A0A9P4QKC3"/>
<evidence type="ECO:0000313" key="1">
    <source>
        <dbReference type="EMBL" id="KAF2727285.1"/>
    </source>
</evidence>
<proteinExistence type="predicted"/>
<dbReference type="Proteomes" id="UP000799444">
    <property type="component" value="Unassembled WGS sequence"/>
</dbReference>
<gene>
    <name evidence="1" type="ORF">EJ04DRAFT_451620</name>
</gene>
<protein>
    <submittedName>
        <fullName evidence="1">Uncharacterized protein</fullName>
    </submittedName>
</protein>
<organism evidence="1 2">
    <name type="scientific">Polyplosphaeria fusca</name>
    <dbReference type="NCBI Taxonomy" id="682080"/>
    <lineage>
        <taxon>Eukaryota</taxon>
        <taxon>Fungi</taxon>
        <taxon>Dikarya</taxon>
        <taxon>Ascomycota</taxon>
        <taxon>Pezizomycotina</taxon>
        <taxon>Dothideomycetes</taxon>
        <taxon>Pleosporomycetidae</taxon>
        <taxon>Pleosporales</taxon>
        <taxon>Tetraplosphaeriaceae</taxon>
        <taxon>Polyplosphaeria</taxon>
    </lineage>
</organism>
<sequence length="296" mass="33695">MQTEQKKPFRFLDLPAELRDMIYDHLLEDPYFPLPPTCGKQHQHSTLPSLGWVLPGRRLSAARAGATGPRRCNWMLLANRQCYREFMDLVCMKSTIHLTVSPANYKSQEAGDETEKKLWKVDPEVLRKVKKCDIKLITTSAMLGVSDPRKMSPGEWALSSQVRSELSDVNNVEELNLHVQALGDPLWNPLWVWYHASQSFKTMGSPRPTSPSTSSEYKGRLGPTLHRITFSLDIWSPGENYLERDAEGHWQWYCMKGHCIAPDGAGVLPVREFCARLYMECRVCSPESDVEADAAR</sequence>
<comment type="caution">
    <text evidence="1">The sequence shown here is derived from an EMBL/GenBank/DDBJ whole genome shotgun (WGS) entry which is preliminary data.</text>
</comment>
<accession>A0A9P4QKC3</accession>